<dbReference type="InterPro" id="IPR023614">
    <property type="entry name" value="Porin_dom_sf"/>
</dbReference>
<dbReference type="Gene3D" id="2.40.160.10">
    <property type="entry name" value="Porin"/>
    <property type="match status" value="1"/>
</dbReference>
<dbReference type="AlphaFoldDB" id="A0A418WRD1"/>
<gene>
    <name evidence="2" type="ORF">D3876_05275</name>
</gene>
<protein>
    <submittedName>
        <fullName evidence="2">Porin</fullName>
    </submittedName>
</protein>
<keyword evidence="3" id="KW-1185">Reference proteome</keyword>
<comment type="caution">
    <text evidence="2">The sequence shown here is derived from an EMBL/GenBank/DDBJ whole genome shotgun (WGS) entry which is preliminary data.</text>
</comment>
<dbReference type="EMBL" id="QYUM01000002">
    <property type="protein sequence ID" value="RJF93709.1"/>
    <property type="molecule type" value="Genomic_DNA"/>
</dbReference>
<dbReference type="OrthoDB" id="8479273at2"/>
<organism evidence="2 3">
    <name type="scientific">Sphingomonas cavernae</name>
    <dbReference type="NCBI Taxonomy" id="2320861"/>
    <lineage>
        <taxon>Bacteria</taxon>
        <taxon>Pseudomonadati</taxon>
        <taxon>Pseudomonadota</taxon>
        <taxon>Alphaproteobacteria</taxon>
        <taxon>Sphingomonadales</taxon>
        <taxon>Sphingomonadaceae</taxon>
        <taxon>Sphingomonas</taxon>
    </lineage>
</organism>
<reference evidence="2 3" key="1">
    <citation type="submission" date="2018-09" db="EMBL/GenBank/DDBJ databases">
        <authorList>
            <person name="Zhu H."/>
        </authorList>
    </citation>
    <scope>NUCLEOTIDE SEQUENCE [LARGE SCALE GENOMIC DNA]</scope>
    <source>
        <strain evidence="2 3">K2R01-6</strain>
    </source>
</reference>
<evidence type="ECO:0000313" key="3">
    <source>
        <dbReference type="Proteomes" id="UP000286100"/>
    </source>
</evidence>
<dbReference type="InterPro" id="IPR033900">
    <property type="entry name" value="Gram_neg_porin_domain"/>
</dbReference>
<proteinExistence type="predicted"/>
<evidence type="ECO:0000313" key="2">
    <source>
        <dbReference type="EMBL" id="RJF93709.1"/>
    </source>
</evidence>
<feature type="domain" description="Porin" evidence="1">
    <location>
        <begin position="45"/>
        <end position="214"/>
    </location>
</feature>
<dbReference type="Proteomes" id="UP000286100">
    <property type="component" value="Unassembled WGS sequence"/>
</dbReference>
<evidence type="ECO:0000259" key="1">
    <source>
        <dbReference type="Pfam" id="PF13609"/>
    </source>
</evidence>
<sequence length="242" mass="25431">MTAIRAGWAIGGVALAATGLLLSPAILAAREASPTVQKPRVSLSARGGIGSFTPAAADPRLAAILAKSELASTGFRFTPTSDSAKNRQVTVAVRARSSEQGQSTALRGETPTIASLGIQPSAYNLGASIGWKRFALSGDVARIDTGLAPGSRETITAGASYNAPRWSGRVQVGADRGIGHQPRLIVPEATYSLDVGGSYRLTRNLDVTAGVRYRMEERDRLGTIDDNRRDSQAVYVGTAFKF</sequence>
<dbReference type="RefSeq" id="WP_119760106.1">
    <property type="nucleotide sequence ID" value="NZ_QYUM01000002.1"/>
</dbReference>
<dbReference type="GO" id="GO:0016020">
    <property type="term" value="C:membrane"/>
    <property type="evidence" value="ECO:0007669"/>
    <property type="project" value="InterPro"/>
</dbReference>
<dbReference type="GO" id="GO:0015288">
    <property type="term" value="F:porin activity"/>
    <property type="evidence" value="ECO:0007669"/>
    <property type="project" value="InterPro"/>
</dbReference>
<dbReference type="Pfam" id="PF13609">
    <property type="entry name" value="Porin_4"/>
    <property type="match status" value="1"/>
</dbReference>
<dbReference type="SUPFAM" id="SSF56935">
    <property type="entry name" value="Porins"/>
    <property type="match status" value="1"/>
</dbReference>
<name>A0A418WRD1_9SPHN</name>
<accession>A0A418WRD1</accession>